<dbReference type="PANTHER" id="PTHR30408">
    <property type="entry name" value="TYPE-1 RESTRICTION ENZYME ECOKI SPECIFICITY PROTEIN"/>
    <property type="match status" value="1"/>
</dbReference>
<dbReference type="Proteomes" id="UP001624684">
    <property type="component" value="Unassembled WGS sequence"/>
</dbReference>
<dbReference type="EC" id="3.1.21.-" evidence="5"/>
<evidence type="ECO:0000256" key="3">
    <source>
        <dbReference type="ARBA" id="ARBA00023125"/>
    </source>
</evidence>
<dbReference type="CDD" id="cd17251">
    <property type="entry name" value="RMtype1_S_HinAWORF1578P-TRD2-CR2_like"/>
    <property type="match status" value="1"/>
</dbReference>
<dbReference type="RefSeq" id="WP_407069552.1">
    <property type="nucleotide sequence ID" value="NZ_JBJJXE010000019.1"/>
</dbReference>
<dbReference type="Gene3D" id="3.90.220.20">
    <property type="entry name" value="DNA methylase specificity domains"/>
    <property type="match status" value="2"/>
</dbReference>
<keyword evidence="6" id="KW-1185">Reference proteome</keyword>
<comment type="caution">
    <text evidence="5">The sequence shown here is derived from an EMBL/GenBank/DDBJ whole genome shotgun (WGS) entry which is preliminary data.</text>
</comment>
<reference evidence="5 6" key="1">
    <citation type="submission" date="2024-11" db="EMBL/GenBank/DDBJ databases">
        <title>First Report of Moraxella oculi in Brazil in an Infectious Bovine Keratoconjunctivitis Outbreak.</title>
        <authorList>
            <person name="Carvalho C.V."/>
            <person name="Domingues R."/>
            <person name="Coutinho C."/>
            <person name="Honorio N.T.B.S."/>
            <person name="Faza D.R.L.R."/>
            <person name="Carvalho W.A."/>
            <person name="Machado A.B.F."/>
            <person name="Martins M.F."/>
            <person name="Gaspar E.B."/>
        </authorList>
    </citation>
    <scope>NUCLEOTIDE SEQUENCE [LARGE SCALE GENOMIC DNA]</scope>
    <source>
        <strain evidence="5 6">2117LE</strain>
    </source>
</reference>
<feature type="domain" description="Type I restriction modification DNA specificity" evidence="4">
    <location>
        <begin position="7"/>
        <end position="177"/>
    </location>
</feature>
<evidence type="ECO:0000256" key="2">
    <source>
        <dbReference type="ARBA" id="ARBA00022747"/>
    </source>
</evidence>
<proteinExistence type="inferred from homology"/>
<evidence type="ECO:0000313" key="6">
    <source>
        <dbReference type="Proteomes" id="UP001624684"/>
    </source>
</evidence>
<name>A0ABW8U7P0_9GAMM</name>
<dbReference type="PANTHER" id="PTHR30408:SF13">
    <property type="entry name" value="TYPE I RESTRICTION ENZYME HINDI SPECIFICITY SUBUNIT"/>
    <property type="match status" value="1"/>
</dbReference>
<keyword evidence="3" id="KW-0238">DNA-binding</keyword>
<dbReference type="SUPFAM" id="SSF116734">
    <property type="entry name" value="DNA methylase specificity domain"/>
    <property type="match status" value="2"/>
</dbReference>
<keyword evidence="2" id="KW-0680">Restriction system</keyword>
<dbReference type="InterPro" id="IPR044946">
    <property type="entry name" value="Restrct_endonuc_typeI_TRD_sf"/>
</dbReference>
<dbReference type="Pfam" id="PF01420">
    <property type="entry name" value="Methylase_S"/>
    <property type="match status" value="2"/>
</dbReference>
<protein>
    <submittedName>
        <fullName evidence="5">Restriction endonuclease subunit S</fullName>
        <ecNumber evidence="5">3.1.21.-</ecNumber>
    </submittedName>
</protein>
<evidence type="ECO:0000256" key="1">
    <source>
        <dbReference type="ARBA" id="ARBA00010923"/>
    </source>
</evidence>
<feature type="domain" description="Type I restriction modification DNA specificity" evidence="4">
    <location>
        <begin position="255"/>
        <end position="429"/>
    </location>
</feature>
<dbReference type="EMBL" id="JBJJXE010000019">
    <property type="protein sequence ID" value="MFL1733051.1"/>
    <property type="molecule type" value="Genomic_DNA"/>
</dbReference>
<dbReference type="InterPro" id="IPR000055">
    <property type="entry name" value="Restrct_endonuc_typeI_TRD"/>
</dbReference>
<evidence type="ECO:0000313" key="5">
    <source>
        <dbReference type="EMBL" id="MFL1733051.1"/>
    </source>
</evidence>
<evidence type="ECO:0000259" key="4">
    <source>
        <dbReference type="Pfam" id="PF01420"/>
    </source>
</evidence>
<sequence length="451" mass="50520">MSDTQTRLDEIAELNPIRALKKGKMTSFVEMASLPTNSRDIENIAQKEFSGSGSKFKNGDILFARITPCLENGKTAKVAGLQHDEIAHGSTEFIVLSAREPEFDEDYLYYFCRLPEFRNYAKSRMEGTSGRQRVSWQALAEFEFDFPDKEIRKKAADMLKIFDDKIQLNTQTNQTLEAIAQAIFKSWFVDFDPVRAKAQAILDGKTRDEANLSAMAVISGKAIEDLSQTEYQELWEIADAFPSELVENAEFGEVPKGWENGTLSDFGEIICGKTPSKSKSEYYGDDIPFIKIPDMHGKVFITQTIDNLSLIGADSQTKKYIPKGSICVSCIATVGLVSITSTKSQTNQQINSIVPKSLIFSEYLYLYLSQSEINKYMKNLASGGSATLNMNTGTFSSIEILKPNENIICFFNEKIASLFEKILNNDMENLKLAQTRDLLLPKLLSGELLNE</sequence>
<dbReference type="GO" id="GO:0016787">
    <property type="term" value="F:hydrolase activity"/>
    <property type="evidence" value="ECO:0007669"/>
    <property type="project" value="UniProtKB-KW"/>
</dbReference>
<accession>A0ABW8U7P0</accession>
<organism evidence="5 6">
    <name type="scientific">Moraxella oculi</name>
    <dbReference type="NCBI Taxonomy" id="2940516"/>
    <lineage>
        <taxon>Bacteria</taxon>
        <taxon>Pseudomonadati</taxon>
        <taxon>Pseudomonadota</taxon>
        <taxon>Gammaproteobacteria</taxon>
        <taxon>Moraxellales</taxon>
        <taxon>Moraxellaceae</taxon>
        <taxon>Moraxella</taxon>
    </lineage>
</organism>
<keyword evidence="5" id="KW-0255">Endonuclease</keyword>
<gene>
    <name evidence="5" type="ORF">ACJHVH_08665</name>
</gene>
<comment type="similarity">
    <text evidence="1">Belongs to the type-I restriction system S methylase family.</text>
</comment>
<keyword evidence="5" id="KW-0540">Nuclease</keyword>
<dbReference type="CDD" id="cd17260">
    <property type="entry name" value="RMtype1_S_EcoEI-TRD1-CR1_like"/>
    <property type="match status" value="1"/>
</dbReference>
<dbReference type="InterPro" id="IPR052021">
    <property type="entry name" value="Type-I_RS_S_subunit"/>
</dbReference>
<dbReference type="GO" id="GO:0004519">
    <property type="term" value="F:endonuclease activity"/>
    <property type="evidence" value="ECO:0007669"/>
    <property type="project" value="UniProtKB-KW"/>
</dbReference>
<keyword evidence="5" id="KW-0378">Hydrolase</keyword>